<name>A0AAN6FAE0_9PEZI</name>
<comment type="caution">
    <text evidence="1">The sequence shown here is derived from an EMBL/GenBank/DDBJ whole genome shotgun (WGS) entry which is preliminary data.</text>
</comment>
<evidence type="ECO:0000313" key="2">
    <source>
        <dbReference type="Proteomes" id="UP001168146"/>
    </source>
</evidence>
<evidence type="ECO:0000313" key="1">
    <source>
        <dbReference type="EMBL" id="KAK0308712.1"/>
    </source>
</evidence>
<organism evidence="1 2">
    <name type="scientific">Friedmanniomyces endolithicus</name>
    <dbReference type="NCBI Taxonomy" id="329885"/>
    <lineage>
        <taxon>Eukaryota</taxon>
        <taxon>Fungi</taxon>
        <taxon>Dikarya</taxon>
        <taxon>Ascomycota</taxon>
        <taxon>Pezizomycotina</taxon>
        <taxon>Dothideomycetes</taxon>
        <taxon>Dothideomycetidae</taxon>
        <taxon>Mycosphaerellales</taxon>
        <taxon>Teratosphaeriaceae</taxon>
        <taxon>Friedmanniomyces</taxon>
    </lineage>
</organism>
<protein>
    <submittedName>
        <fullName evidence="1">Uncharacterized protein</fullName>
    </submittedName>
</protein>
<reference evidence="1" key="1">
    <citation type="submission" date="2021-12" db="EMBL/GenBank/DDBJ databases">
        <title>Black yeast isolated from Biological Soil Crust.</title>
        <authorList>
            <person name="Kurbessoian T."/>
        </authorList>
    </citation>
    <scope>NUCLEOTIDE SEQUENCE</scope>
    <source>
        <strain evidence="1">CCFEE 5208</strain>
    </source>
</reference>
<dbReference type="EMBL" id="JASUXU010000085">
    <property type="protein sequence ID" value="KAK0308712.1"/>
    <property type="molecule type" value="Genomic_DNA"/>
</dbReference>
<gene>
    <name evidence="1" type="ORF">LTR82_015402</name>
</gene>
<proteinExistence type="predicted"/>
<accession>A0AAN6FAE0</accession>
<dbReference type="Proteomes" id="UP001168146">
    <property type="component" value="Unassembled WGS sequence"/>
</dbReference>
<dbReference type="AlphaFoldDB" id="A0AAN6FAE0"/>
<sequence length="100" mass="11378">MPRQSLVEAKDWSKMTLSSAQASYVKYLQRYRSAQSRAYGGDARDLARVAANLQRLRHAEQNLSNVQAAVYNALGPHLPQELIDNIVEQYSTRMTARNMH</sequence>